<dbReference type="AlphaFoldDB" id="A0A7W5C664"/>
<dbReference type="EMBL" id="JACHXW010000004">
    <property type="protein sequence ID" value="MBB3151515.1"/>
    <property type="molecule type" value="Genomic_DNA"/>
</dbReference>
<reference evidence="2 3" key="1">
    <citation type="submission" date="2020-08" db="EMBL/GenBank/DDBJ databases">
        <title>Genomic Encyclopedia of Type Strains, Phase III (KMG-III): the genomes of soil and plant-associated and newly described type strains.</title>
        <authorList>
            <person name="Whitman W."/>
        </authorList>
    </citation>
    <scope>NUCLEOTIDE SEQUENCE [LARGE SCALE GENOMIC DNA]</scope>
    <source>
        <strain evidence="2 3">CECT 8234</strain>
    </source>
</reference>
<dbReference type="NCBIfam" id="NF042414">
    <property type="entry name" value="CLC_0170_fam"/>
    <property type="match status" value="1"/>
</dbReference>
<dbReference type="InterPro" id="IPR049971">
    <property type="entry name" value="CLC_0170-like"/>
</dbReference>
<keyword evidence="3" id="KW-1185">Reference proteome</keyword>
<evidence type="ECO:0000313" key="3">
    <source>
        <dbReference type="Proteomes" id="UP000518605"/>
    </source>
</evidence>
<name>A0A7W5C664_9BACL</name>
<keyword evidence="1" id="KW-0812">Transmembrane</keyword>
<keyword evidence="1" id="KW-1133">Transmembrane helix</keyword>
<sequence>MISESYTMSYLNYVILLCLLSGILILVIDVRSFEIAGLNKERKVSKFLGWFSIIIGSILMMSEIIFQ</sequence>
<accession>A0A7W5C664</accession>
<feature type="transmembrane region" description="Helical" evidence="1">
    <location>
        <begin position="47"/>
        <end position="66"/>
    </location>
</feature>
<dbReference type="Proteomes" id="UP000518605">
    <property type="component" value="Unassembled WGS sequence"/>
</dbReference>
<organism evidence="2 3">
    <name type="scientific">Paenibacillus endophyticus</name>
    <dbReference type="NCBI Taxonomy" id="1294268"/>
    <lineage>
        <taxon>Bacteria</taxon>
        <taxon>Bacillati</taxon>
        <taxon>Bacillota</taxon>
        <taxon>Bacilli</taxon>
        <taxon>Bacillales</taxon>
        <taxon>Paenibacillaceae</taxon>
        <taxon>Paenibacillus</taxon>
    </lineage>
</organism>
<dbReference type="RefSeq" id="WP_183560590.1">
    <property type="nucleotide sequence ID" value="NZ_CBCSLB010000011.1"/>
</dbReference>
<gene>
    <name evidence="2" type="ORF">FHS16_001561</name>
</gene>
<evidence type="ECO:0000256" key="1">
    <source>
        <dbReference type="SAM" id="Phobius"/>
    </source>
</evidence>
<comment type="caution">
    <text evidence="2">The sequence shown here is derived from an EMBL/GenBank/DDBJ whole genome shotgun (WGS) entry which is preliminary data.</text>
</comment>
<protein>
    <submittedName>
        <fullName evidence="2">Uncharacterized protein</fullName>
    </submittedName>
</protein>
<evidence type="ECO:0000313" key="2">
    <source>
        <dbReference type="EMBL" id="MBB3151515.1"/>
    </source>
</evidence>
<keyword evidence="1" id="KW-0472">Membrane</keyword>
<proteinExistence type="predicted"/>
<feature type="transmembrane region" description="Helical" evidence="1">
    <location>
        <begin position="6"/>
        <end position="27"/>
    </location>
</feature>